<dbReference type="SUPFAM" id="SSF56112">
    <property type="entry name" value="Protein kinase-like (PK-like)"/>
    <property type="match status" value="1"/>
</dbReference>
<dbReference type="RefSeq" id="WP_154592169.1">
    <property type="nucleotide sequence ID" value="NZ_WLVL01000007.1"/>
</dbReference>
<dbReference type="PANTHER" id="PTHR34273">
    <property type="entry name" value="METHYLTHIORIBOSE KINASE"/>
    <property type="match status" value="1"/>
</dbReference>
<dbReference type="Pfam" id="PF01636">
    <property type="entry name" value="APH"/>
    <property type="match status" value="1"/>
</dbReference>
<evidence type="ECO:0000256" key="7">
    <source>
        <dbReference type="ARBA" id="ARBA00022840"/>
    </source>
</evidence>
<evidence type="ECO:0000313" key="10">
    <source>
        <dbReference type="Proteomes" id="UP000431092"/>
    </source>
</evidence>
<sequence length="420" mass="45910">MTAQYAFLTADTVPDYVRSTASLSSRIDADHLTRCEEIGDGNLNLVFLLRDHQGRGLCLKQALPYVRLVGDGWPMTPDRARHEVEALRAHHALVPELVPEVYAYDPERYIIAMEDLSDHDVWRSALIRGQHHTGAAHEAGRYVGAVAFGTSAFGLEREALASSIASSVNPDLCVITEDLVFTEPVVDAGRNSCLPANALDAKEFAEDPAVRRAMGHAKWLFMTKAEALIHGDLHTGSVMVRGGDGNGGGSGGAVSVKAFDSEFAFYGPVAFDLGALWANYVIAAARGLALGDEAHADWCLDLLAQTWEGFEQEFRRRWPTRLDPRVWDDATLQDLLLTWRSEAWLFAAAKMSRRIVGLAKTQDIETLPESQREGAARAVLHVARALVRESGADSNVDHIRGVIRRQLQTAVPAAHATVEG</sequence>
<comment type="subunit">
    <text evidence="2">Homodimer.</text>
</comment>
<evidence type="ECO:0000256" key="5">
    <source>
        <dbReference type="ARBA" id="ARBA00022741"/>
    </source>
</evidence>
<dbReference type="Proteomes" id="UP000431092">
    <property type="component" value="Unassembled WGS sequence"/>
</dbReference>
<dbReference type="PIRSF" id="PIRSF031134">
    <property type="entry name" value="MTRK"/>
    <property type="match status" value="1"/>
</dbReference>
<dbReference type="GO" id="GO:0009086">
    <property type="term" value="P:methionine biosynthetic process"/>
    <property type="evidence" value="ECO:0007669"/>
    <property type="project" value="InterPro"/>
</dbReference>
<evidence type="ECO:0000256" key="1">
    <source>
        <dbReference type="ARBA" id="ARBA00010165"/>
    </source>
</evidence>
<dbReference type="EC" id="2.7.1.100" evidence="3"/>
<protein>
    <recommendedName>
        <fullName evidence="3">S-methyl-5-thioribose kinase</fullName>
        <ecNumber evidence="3">2.7.1.100</ecNumber>
    </recommendedName>
</protein>
<dbReference type="InterPro" id="IPR011009">
    <property type="entry name" value="Kinase-like_dom_sf"/>
</dbReference>
<dbReference type="InterPro" id="IPR002575">
    <property type="entry name" value="Aminoglycoside_PTrfase"/>
</dbReference>
<organism evidence="9 10">
    <name type="scientific">Arsenicicoccus cauae</name>
    <dbReference type="NCBI Taxonomy" id="2663847"/>
    <lineage>
        <taxon>Bacteria</taxon>
        <taxon>Bacillati</taxon>
        <taxon>Actinomycetota</taxon>
        <taxon>Actinomycetes</taxon>
        <taxon>Micrococcales</taxon>
        <taxon>Intrasporangiaceae</taxon>
        <taxon>Arsenicicoccus</taxon>
    </lineage>
</organism>
<keyword evidence="6 9" id="KW-0418">Kinase</keyword>
<keyword evidence="10" id="KW-1185">Reference proteome</keyword>
<proteinExistence type="inferred from homology"/>
<dbReference type="PANTHER" id="PTHR34273:SF2">
    <property type="entry name" value="METHYLTHIORIBOSE KINASE"/>
    <property type="match status" value="1"/>
</dbReference>
<name>A0A6I3IQ50_9MICO</name>
<evidence type="ECO:0000313" key="9">
    <source>
        <dbReference type="EMBL" id="MTB70809.1"/>
    </source>
</evidence>
<keyword evidence="5" id="KW-0547">Nucleotide-binding</keyword>
<dbReference type="Gene3D" id="3.30.200.20">
    <property type="entry name" value="Phosphorylase Kinase, domain 1"/>
    <property type="match status" value="1"/>
</dbReference>
<evidence type="ECO:0000256" key="3">
    <source>
        <dbReference type="ARBA" id="ARBA00012128"/>
    </source>
</evidence>
<feature type="domain" description="Aminoglycoside phosphotransferase" evidence="8">
    <location>
        <begin position="35"/>
        <end position="289"/>
    </location>
</feature>
<dbReference type="GO" id="GO:0046522">
    <property type="term" value="F:S-methyl-5-thioribose kinase activity"/>
    <property type="evidence" value="ECO:0007669"/>
    <property type="project" value="UniProtKB-EC"/>
</dbReference>
<keyword evidence="4 9" id="KW-0808">Transferase</keyword>
<comment type="caution">
    <text evidence="9">The sequence shown here is derived from an EMBL/GenBank/DDBJ whole genome shotgun (WGS) entry which is preliminary data.</text>
</comment>
<dbReference type="NCBIfam" id="TIGR01767">
    <property type="entry name" value="MTRK"/>
    <property type="match status" value="1"/>
</dbReference>
<evidence type="ECO:0000256" key="4">
    <source>
        <dbReference type="ARBA" id="ARBA00022679"/>
    </source>
</evidence>
<dbReference type="InterPro" id="IPR009212">
    <property type="entry name" value="Methylthioribose_kinase"/>
</dbReference>
<evidence type="ECO:0000256" key="6">
    <source>
        <dbReference type="ARBA" id="ARBA00022777"/>
    </source>
</evidence>
<dbReference type="Gene3D" id="3.90.1200.10">
    <property type="match status" value="1"/>
</dbReference>
<evidence type="ECO:0000259" key="8">
    <source>
        <dbReference type="Pfam" id="PF01636"/>
    </source>
</evidence>
<reference evidence="9 10" key="1">
    <citation type="submission" date="2019-11" db="EMBL/GenBank/DDBJ databases">
        <title>Whole genome sequencing identifies a novel species of the genus Arsenicicoccus isolated from human blood.</title>
        <authorList>
            <person name="Jeong J.H."/>
            <person name="Kweon O.J."/>
            <person name="Kim H.R."/>
            <person name="Kim T.-H."/>
            <person name="Ha S.-M."/>
            <person name="Lee M.-K."/>
        </authorList>
    </citation>
    <scope>NUCLEOTIDE SEQUENCE [LARGE SCALE GENOMIC DNA]</scope>
    <source>
        <strain evidence="9 10">MKL-02</strain>
    </source>
</reference>
<comment type="similarity">
    <text evidence="1">Belongs to the methylthioribose kinase family.</text>
</comment>
<accession>A0A6I3IQ50</accession>
<dbReference type="GO" id="GO:0005524">
    <property type="term" value="F:ATP binding"/>
    <property type="evidence" value="ECO:0007669"/>
    <property type="project" value="UniProtKB-KW"/>
</dbReference>
<dbReference type="AlphaFoldDB" id="A0A6I3IQ50"/>
<gene>
    <name evidence="9" type="primary">mtnK</name>
    <name evidence="9" type="ORF">GGG17_02235</name>
</gene>
<evidence type="ECO:0000256" key="2">
    <source>
        <dbReference type="ARBA" id="ARBA00011738"/>
    </source>
</evidence>
<keyword evidence="7" id="KW-0067">ATP-binding</keyword>
<dbReference type="EMBL" id="WLVL01000007">
    <property type="protein sequence ID" value="MTB70809.1"/>
    <property type="molecule type" value="Genomic_DNA"/>
</dbReference>